<dbReference type="GO" id="GO:0008483">
    <property type="term" value="F:transaminase activity"/>
    <property type="evidence" value="ECO:0007669"/>
    <property type="project" value="UniProtKB-KW"/>
</dbReference>
<dbReference type="CDD" id="cd00610">
    <property type="entry name" value="OAT_like"/>
    <property type="match status" value="1"/>
</dbReference>
<evidence type="ECO:0000256" key="1">
    <source>
        <dbReference type="ARBA" id="ARBA00001933"/>
    </source>
</evidence>
<sequence length="842" mass="89205">MPPPVRFGFLAHPVSPGHRNQVRALDLFGRLLDEHRGAARDPGVRHSVPLPLFTSVVSAAGARCAGEVRYLPYTAGQLLRRPTAARAMVAEEAARLRDAGARLIGLGGATSIVGDRGEWTARQVGTPVTSGNSLTVYAAHQELLHVARLLELKPEDTRVAVVGYPGSIGLAMTRLLLADGFAPDLVCRRGNRAPSALLAHLDPRDHGRVRLIDDVSQCSAGTRLFVAASSVGGLLDPERLPPGSVVIDVALPRDVPVPPRAGSDVLVVDGGLVSGSAEVTVGDGDLPGPTQQLNGCLAETVVLALEGRAESFSLGRDLPVDRVRAVGELAARHGFLPLPLASFGRPVRDEDVLRLARHHHPARGGPGAAPGVTELTRRRFRERVNPPMARLFGAHGLDRVFTRGRGCTLTTEDGTDYLDFVAGYGCLNLGHNHPEVTGRLREFLDRGAPSFVQYVSMPEQAAELAERLCAVAPGRPERVFFCNSGTEAVEAALKAARAATGRGRLVHAENSYHGKTLGALSVTGRDRHRAPFGPLLPETVAVPYGDLDALAAVIDGAAAFVVEPVQGEGGVVLPPPGYLTAARELCRRAGAAFVLDEIQTGLGRTGRLFAAEHDGLDPDVLCVAKSLSGGLVPIGATLFRGDLWDAAYGSTDRSTLHSSTFGGGNFAAVAGLATLDVLAAERLPEHAAAVGEHLRGRLRAVCEPYGFVKEVRGIGLMTALEFDRDFSGAVSSLTGELLTRLPGDLHALADWLPDDLRTALRRAGTAVESTLGDLMCLRFVSALARDHRILTFVTANRTQVMRIQPPLVLSPAEADRFADGVEAVCRELALHADLDAWRPSGS</sequence>
<dbReference type="InterPro" id="IPR049704">
    <property type="entry name" value="Aminotrans_3_PPA_site"/>
</dbReference>
<dbReference type="Proteomes" id="UP000037288">
    <property type="component" value="Unassembled WGS sequence"/>
</dbReference>
<evidence type="ECO:0000256" key="2">
    <source>
        <dbReference type="ARBA" id="ARBA00022898"/>
    </source>
</evidence>
<dbReference type="InterPro" id="IPR050103">
    <property type="entry name" value="Class-III_PLP-dep_AT"/>
</dbReference>
<keyword evidence="2" id="KW-0663">Pyridoxal phosphate</keyword>
<dbReference type="InterPro" id="IPR015421">
    <property type="entry name" value="PyrdxlP-dep_Trfase_major"/>
</dbReference>
<comment type="caution">
    <text evidence="3">The sequence shown here is derived from an EMBL/GenBank/DDBJ whole genome shotgun (WGS) entry which is preliminary data.</text>
</comment>
<dbReference type="EMBL" id="LFXA01000013">
    <property type="protein sequence ID" value="KNB50888.1"/>
    <property type="molecule type" value="Genomic_DNA"/>
</dbReference>
<dbReference type="AlphaFoldDB" id="A0A0K9XCG0"/>
<dbReference type="PATRIC" id="fig|1678637.3.peg.4337"/>
<keyword evidence="3" id="KW-0032">Aminotransferase</keyword>
<dbReference type="Gene3D" id="3.40.50.720">
    <property type="entry name" value="NAD(P)-binding Rossmann-like Domain"/>
    <property type="match status" value="1"/>
</dbReference>
<dbReference type="InterPro" id="IPR015424">
    <property type="entry name" value="PyrdxlP-dep_Trfase"/>
</dbReference>
<evidence type="ECO:0000313" key="3">
    <source>
        <dbReference type="EMBL" id="KNB50888.1"/>
    </source>
</evidence>
<dbReference type="InterPro" id="IPR005814">
    <property type="entry name" value="Aminotrans_3"/>
</dbReference>
<gene>
    <name evidence="3" type="ORF">AC230_20265</name>
</gene>
<dbReference type="GO" id="GO:0042802">
    <property type="term" value="F:identical protein binding"/>
    <property type="evidence" value="ECO:0007669"/>
    <property type="project" value="TreeGrafter"/>
</dbReference>
<dbReference type="Pfam" id="PF00202">
    <property type="entry name" value="Aminotran_3"/>
    <property type="match status" value="1"/>
</dbReference>
<name>A0A0K9XCG0_9ACTN</name>
<keyword evidence="4" id="KW-1185">Reference proteome</keyword>
<dbReference type="SUPFAM" id="SSF53383">
    <property type="entry name" value="PLP-dependent transferases"/>
    <property type="match status" value="1"/>
</dbReference>
<accession>A0A0K9XCG0</accession>
<dbReference type="SUPFAM" id="SSF51735">
    <property type="entry name" value="NAD(P)-binding Rossmann-fold domains"/>
    <property type="match status" value="1"/>
</dbReference>
<dbReference type="STRING" id="1678637.AC230_20265"/>
<evidence type="ECO:0000313" key="4">
    <source>
        <dbReference type="Proteomes" id="UP000037288"/>
    </source>
</evidence>
<dbReference type="InterPro" id="IPR015422">
    <property type="entry name" value="PyrdxlP-dep_Trfase_small"/>
</dbReference>
<dbReference type="OrthoDB" id="9801052at2"/>
<dbReference type="Gene3D" id="3.90.1150.10">
    <property type="entry name" value="Aspartate Aminotransferase, domain 1"/>
    <property type="match status" value="1"/>
</dbReference>
<protein>
    <submittedName>
        <fullName evidence="3">Ornithine aminotransferase</fullName>
    </submittedName>
</protein>
<keyword evidence="3" id="KW-0808">Transferase</keyword>
<proteinExistence type="predicted"/>
<reference evidence="4" key="1">
    <citation type="submission" date="2015-07" db="EMBL/GenBank/DDBJ databases">
        <title>Draft genome sequence of Streptomyces sp. CMAA 1322, a bacterium isolated from Caatinga biome, from dry forest semiarid of Brazil.</title>
        <authorList>
            <person name="Santos S.N."/>
            <person name="Gacesa R."/>
            <person name="Taketani R.G."/>
            <person name="Long P.F."/>
            <person name="Melo I.S."/>
        </authorList>
    </citation>
    <scope>NUCLEOTIDE SEQUENCE [LARGE SCALE GENOMIC DNA]</scope>
    <source>
        <strain evidence="4">CMAA 1322</strain>
    </source>
</reference>
<dbReference type="PANTHER" id="PTHR11986:SF121">
    <property type="entry name" value="BLR3010 PROTEIN"/>
    <property type="match status" value="1"/>
</dbReference>
<dbReference type="PROSITE" id="PS00600">
    <property type="entry name" value="AA_TRANSFER_CLASS_3"/>
    <property type="match status" value="1"/>
</dbReference>
<comment type="cofactor">
    <cofactor evidence="1">
        <name>pyridoxal 5'-phosphate</name>
        <dbReference type="ChEBI" id="CHEBI:597326"/>
    </cofactor>
</comment>
<dbReference type="PANTHER" id="PTHR11986">
    <property type="entry name" value="AMINOTRANSFERASE CLASS III"/>
    <property type="match status" value="1"/>
</dbReference>
<dbReference type="InterPro" id="IPR036291">
    <property type="entry name" value="NAD(P)-bd_dom_sf"/>
</dbReference>
<organism evidence="3 4">
    <name type="scientific">Streptomyces caatingaensis</name>
    <dbReference type="NCBI Taxonomy" id="1678637"/>
    <lineage>
        <taxon>Bacteria</taxon>
        <taxon>Bacillati</taxon>
        <taxon>Actinomycetota</taxon>
        <taxon>Actinomycetes</taxon>
        <taxon>Kitasatosporales</taxon>
        <taxon>Streptomycetaceae</taxon>
        <taxon>Streptomyces</taxon>
    </lineage>
</organism>
<dbReference type="FunFam" id="3.40.640.10:FF:000004">
    <property type="entry name" value="Acetylornithine aminotransferase"/>
    <property type="match status" value="1"/>
</dbReference>
<dbReference type="GO" id="GO:0030170">
    <property type="term" value="F:pyridoxal phosphate binding"/>
    <property type="evidence" value="ECO:0007669"/>
    <property type="project" value="InterPro"/>
</dbReference>
<dbReference type="Gene3D" id="3.40.640.10">
    <property type="entry name" value="Type I PLP-dependent aspartate aminotransferase-like (Major domain)"/>
    <property type="match status" value="1"/>
</dbReference>